<evidence type="ECO:0000313" key="1">
    <source>
        <dbReference type="EMBL" id="GBN33998.1"/>
    </source>
</evidence>
<keyword evidence="2" id="KW-1185">Reference proteome</keyword>
<gene>
    <name evidence="1" type="ORF">AVEN_69817_1</name>
</gene>
<name>A0A4Y2N3I7_ARAVE</name>
<dbReference type="Proteomes" id="UP000499080">
    <property type="component" value="Unassembled WGS sequence"/>
</dbReference>
<proteinExistence type="predicted"/>
<reference evidence="1 2" key="1">
    <citation type="journal article" date="2019" name="Sci. Rep.">
        <title>Orb-weaving spider Araneus ventricosus genome elucidates the spidroin gene catalogue.</title>
        <authorList>
            <person name="Kono N."/>
            <person name="Nakamura H."/>
            <person name="Ohtoshi R."/>
            <person name="Moran D.A.P."/>
            <person name="Shinohara A."/>
            <person name="Yoshida Y."/>
            <person name="Fujiwara M."/>
            <person name="Mori M."/>
            <person name="Tomita M."/>
            <person name="Arakawa K."/>
        </authorList>
    </citation>
    <scope>NUCLEOTIDE SEQUENCE [LARGE SCALE GENOMIC DNA]</scope>
</reference>
<protein>
    <submittedName>
        <fullName evidence="1">Uncharacterized protein</fullName>
    </submittedName>
</protein>
<comment type="caution">
    <text evidence="1">The sequence shown here is derived from an EMBL/GenBank/DDBJ whole genome shotgun (WGS) entry which is preliminary data.</text>
</comment>
<sequence length="98" mass="11487">MFFRNMRNYKATTIEFETPLDEDEDIPYLHHATKSRRSKKSALTRRREASANKIKYRNMTNCIAATKVAKTSLDEYEDTHKLYSFQIPLLGDEGEKLP</sequence>
<organism evidence="1 2">
    <name type="scientific">Araneus ventricosus</name>
    <name type="common">Orbweaver spider</name>
    <name type="synonym">Epeira ventricosa</name>
    <dbReference type="NCBI Taxonomy" id="182803"/>
    <lineage>
        <taxon>Eukaryota</taxon>
        <taxon>Metazoa</taxon>
        <taxon>Ecdysozoa</taxon>
        <taxon>Arthropoda</taxon>
        <taxon>Chelicerata</taxon>
        <taxon>Arachnida</taxon>
        <taxon>Araneae</taxon>
        <taxon>Araneomorphae</taxon>
        <taxon>Entelegynae</taxon>
        <taxon>Araneoidea</taxon>
        <taxon>Araneidae</taxon>
        <taxon>Araneus</taxon>
    </lineage>
</organism>
<accession>A0A4Y2N3I7</accession>
<dbReference type="EMBL" id="BGPR01008466">
    <property type="protein sequence ID" value="GBN33998.1"/>
    <property type="molecule type" value="Genomic_DNA"/>
</dbReference>
<dbReference type="AlphaFoldDB" id="A0A4Y2N3I7"/>
<evidence type="ECO:0000313" key="2">
    <source>
        <dbReference type="Proteomes" id="UP000499080"/>
    </source>
</evidence>